<accession>A0A4R5CL37</accession>
<feature type="transmembrane region" description="Helical" evidence="1">
    <location>
        <begin position="66"/>
        <end position="95"/>
    </location>
</feature>
<keyword evidence="1" id="KW-1133">Transmembrane helix</keyword>
<protein>
    <recommendedName>
        <fullName evidence="4">PQ-loop repeat-containing protein</fullName>
    </recommendedName>
</protein>
<feature type="transmembrane region" description="Helical" evidence="1">
    <location>
        <begin position="107"/>
        <end position="123"/>
    </location>
</feature>
<evidence type="ECO:0000313" key="3">
    <source>
        <dbReference type="Proteomes" id="UP000294739"/>
    </source>
</evidence>
<dbReference type="EMBL" id="SMKZ01000058">
    <property type="protein sequence ID" value="TDD99919.1"/>
    <property type="molecule type" value="Genomic_DNA"/>
</dbReference>
<feature type="transmembrane region" description="Helical" evidence="1">
    <location>
        <begin position="161"/>
        <end position="178"/>
    </location>
</feature>
<keyword evidence="1" id="KW-0812">Transmembrane</keyword>
<dbReference type="Proteomes" id="UP000294739">
    <property type="component" value="Unassembled WGS sequence"/>
</dbReference>
<sequence length="213" mass="22304">MLASSTQVRGKRIPSMDQVSDWLPVAAAVFGVPQFLPQLARVWRAGDLSGVSWSWATLTSVSNGGWIIYFALSGFWTALVPAISAAVLAGVLAILLSSRGGVPRRPAGVAAGWAALLVLAWLTTGRVGIGTVLTVSFVLQVAPSVWTAYRTPRPTGISRGTWLLILAELLCFGIYGIHNSDPRLAVLGSTGVAASLLMLGRAQHAVVTAARCA</sequence>
<proteinExistence type="predicted"/>
<keyword evidence="1" id="KW-0472">Membrane</keyword>
<dbReference type="RefSeq" id="WP_131900468.1">
    <property type="nucleotide sequence ID" value="NZ_SMKZ01000058.1"/>
</dbReference>
<evidence type="ECO:0000256" key="1">
    <source>
        <dbReference type="SAM" id="Phobius"/>
    </source>
</evidence>
<dbReference type="Gene3D" id="1.20.1280.290">
    <property type="match status" value="2"/>
</dbReference>
<keyword evidence="3" id="KW-1185">Reference proteome</keyword>
<gene>
    <name evidence="2" type="ORF">E1269_27055</name>
</gene>
<dbReference type="InParanoid" id="A0A4R5CL37"/>
<evidence type="ECO:0000313" key="2">
    <source>
        <dbReference type="EMBL" id="TDD99919.1"/>
    </source>
</evidence>
<organism evidence="2 3">
    <name type="scientific">Jiangella asiatica</name>
    <dbReference type="NCBI Taxonomy" id="2530372"/>
    <lineage>
        <taxon>Bacteria</taxon>
        <taxon>Bacillati</taxon>
        <taxon>Actinomycetota</taxon>
        <taxon>Actinomycetes</taxon>
        <taxon>Jiangellales</taxon>
        <taxon>Jiangellaceae</taxon>
        <taxon>Jiangella</taxon>
    </lineage>
</organism>
<reference evidence="2 3" key="1">
    <citation type="submission" date="2019-03" db="EMBL/GenBank/DDBJ databases">
        <title>Draft genome sequences of novel Actinobacteria.</title>
        <authorList>
            <person name="Sahin N."/>
            <person name="Ay H."/>
            <person name="Saygin H."/>
        </authorList>
    </citation>
    <scope>NUCLEOTIDE SEQUENCE [LARGE SCALE GENOMIC DNA]</scope>
    <source>
        <strain evidence="2 3">5K138</strain>
    </source>
</reference>
<dbReference type="OrthoDB" id="3820288at2"/>
<feature type="transmembrane region" description="Helical" evidence="1">
    <location>
        <begin position="129"/>
        <end position="149"/>
    </location>
</feature>
<dbReference type="AlphaFoldDB" id="A0A4R5CL37"/>
<evidence type="ECO:0008006" key="4">
    <source>
        <dbReference type="Google" id="ProtNLM"/>
    </source>
</evidence>
<name>A0A4R5CL37_9ACTN</name>
<comment type="caution">
    <text evidence="2">The sequence shown here is derived from an EMBL/GenBank/DDBJ whole genome shotgun (WGS) entry which is preliminary data.</text>
</comment>